<sequence length="125" mass="14908">MTYVDYLAARGRERDASLFSTILVDERRHADYTRALLFELAASEAEARRALRRVKRWEAWRGWLRAGRFLASRRDFRRGREAKTPLYRAYCKFWRQSPRRKGQARRREGLHPGLLDLNQALNLKS</sequence>
<dbReference type="AlphaFoldDB" id="A0A2S9YHE1"/>
<dbReference type="InterPro" id="IPR009078">
    <property type="entry name" value="Ferritin-like_SF"/>
</dbReference>
<protein>
    <recommendedName>
        <fullName evidence="3">Ferritin-like domain-containing protein</fullName>
    </recommendedName>
</protein>
<organism evidence="1 2">
    <name type="scientific">Enhygromyxa salina</name>
    <dbReference type="NCBI Taxonomy" id="215803"/>
    <lineage>
        <taxon>Bacteria</taxon>
        <taxon>Pseudomonadati</taxon>
        <taxon>Myxococcota</taxon>
        <taxon>Polyangia</taxon>
        <taxon>Nannocystales</taxon>
        <taxon>Nannocystaceae</taxon>
        <taxon>Enhygromyxa</taxon>
    </lineage>
</organism>
<dbReference type="OrthoDB" id="5518537at2"/>
<evidence type="ECO:0000313" key="2">
    <source>
        <dbReference type="Proteomes" id="UP000237968"/>
    </source>
</evidence>
<keyword evidence="2" id="KW-1185">Reference proteome</keyword>
<comment type="caution">
    <text evidence="1">The sequence shown here is derived from an EMBL/GenBank/DDBJ whole genome shotgun (WGS) entry which is preliminary data.</text>
</comment>
<evidence type="ECO:0008006" key="3">
    <source>
        <dbReference type="Google" id="ProtNLM"/>
    </source>
</evidence>
<dbReference type="SUPFAM" id="SSF47240">
    <property type="entry name" value="Ferritin-like"/>
    <property type="match status" value="1"/>
</dbReference>
<gene>
    <name evidence="1" type="ORF">ENSA5_06940</name>
</gene>
<reference evidence="1 2" key="1">
    <citation type="submission" date="2018-03" db="EMBL/GenBank/DDBJ databases">
        <title>Draft Genome Sequences of the Obligatory Marine Myxobacteria Enhygromyxa salina SWB005.</title>
        <authorList>
            <person name="Poehlein A."/>
            <person name="Moghaddam J.A."/>
            <person name="Harms H."/>
            <person name="Alanjari M."/>
            <person name="Koenig G.M."/>
            <person name="Daniel R."/>
            <person name="Schaeberle T.F."/>
        </authorList>
    </citation>
    <scope>NUCLEOTIDE SEQUENCE [LARGE SCALE GENOMIC DNA]</scope>
    <source>
        <strain evidence="1 2">SWB005</strain>
    </source>
</reference>
<name>A0A2S9YHE1_9BACT</name>
<accession>A0A2S9YHE1</accession>
<dbReference type="Proteomes" id="UP000237968">
    <property type="component" value="Unassembled WGS sequence"/>
</dbReference>
<dbReference type="EMBL" id="PVNK01000036">
    <property type="protein sequence ID" value="PRQ04528.1"/>
    <property type="molecule type" value="Genomic_DNA"/>
</dbReference>
<evidence type="ECO:0000313" key="1">
    <source>
        <dbReference type="EMBL" id="PRQ04528.1"/>
    </source>
</evidence>
<dbReference type="RefSeq" id="WP_106390143.1">
    <property type="nucleotide sequence ID" value="NZ_PVNK01000036.1"/>
</dbReference>
<proteinExistence type="predicted"/>